<keyword evidence="3" id="KW-1185">Reference proteome</keyword>
<evidence type="ECO:0000313" key="3">
    <source>
        <dbReference type="Proteomes" id="UP000244940"/>
    </source>
</evidence>
<gene>
    <name evidence="2" type="ORF">C4N9_06980</name>
</gene>
<dbReference type="InterPro" id="IPR031321">
    <property type="entry name" value="UCP012641"/>
</dbReference>
<comment type="caution">
    <text evidence="2">The sequence shown here is derived from an EMBL/GenBank/DDBJ whole genome shotgun (WGS) entry which is preliminary data.</text>
</comment>
<accession>A0A2U2CC58</accession>
<name>A0A2U2CC58_9RHOB</name>
<reference evidence="2 3" key="1">
    <citation type="submission" date="2018-05" db="EMBL/GenBank/DDBJ databases">
        <title>Pararhodobacter marina sp. nov., isolated from deep-sea water of the Indian Ocean.</title>
        <authorList>
            <person name="Lai Q.Sr."/>
            <person name="Liu X."/>
            <person name="Shao Z."/>
        </authorList>
    </citation>
    <scope>NUCLEOTIDE SEQUENCE [LARGE SCALE GENOMIC DNA]</scope>
    <source>
        <strain evidence="2 3">CIC4N-9</strain>
    </source>
</reference>
<dbReference type="Pfam" id="PF10005">
    <property type="entry name" value="Zn_ribbon_DZR_6"/>
    <property type="match status" value="1"/>
</dbReference>
<organism evidence="2 3">
    <name type="scientific">Pararhodobacter marinus</name>
    <dbReference type="NCBI Taxonomy" id="2184063"/>
    <lineage>
        <taxon>Bacteria</taxon>
        <taxon>Pseudomonadati</taxon>
        <taxon>Pseudomonadota</taxon>
        <taxon>Alphaproteobacteria</taxon>
        <taxon>Rhodobacterales</taxon>
        <taxon>Paracoccaceae</taxon>
        <taxon>Pararhodobacter</taxon>
    </lineage>
</organism>
<dbReference type="GeneID" id="94364626"/>
<feature type="domain" description="Zinc-ribbon" evidence="1">
    <location>
        <begin position="4"/>
        <end position="76"/>
    </location>
</feature>
<proteinExistence type="predicted"/>
<dbReference type="AlphaFoldDB" id="A0A2U2CC58"/>
<dbReference type="InterPro" id="IPR011201">
    <property type="entry name" value="Zinc-ribbon_6_bact"/>
</dbReference>
<dbReference type="EMBL" id="QEYD01000004">
    <property type="protein sequence ID" value="PWE29488.1"/>
    <property type="molecule type" value="Genomic_DNA"/>
</dbReference>
<protein>
    <recommendedName>
        <fullName evidence="1">Zinc-ribbon domain-containing protein</fullName>
    </recommendedName>
</protein>
<dbReference type="RefSeq" id="WP_109532602.1">
    <property type="nucleotide sequence ID" value="NZ_QEYD01000004.1"/>
</dbReference>
<dbReference type="Pfam" id="PF15887">
    <property type="entry name" value="Peptidase_Mx"/>
    <property type="match status" value="1"/>
</dbReference>
<sequence length="334" mass="36891">MRRFRCPSCQHEVFFSNTACLNCGTVLIYKPGAGFSASTPDAVPCANRDSIGCNWIAADGQDLCLSCAHTIVVPDLGVEGNLDRWARIEAAKRPVMRALFHMGLPLRDTTGAPAPVFKLKGDPLDPDRPRVLTGHDSGTITLNIEEADDDQREAMRSAMGEPYRTLSGHFRHEVGHHYWALLTEADPRALETLRAVFGDDRQDYGEALAAHYRDGPPADWEDRFISAYASAHPWEDFAETWAHVMHLLDGIETARAFGLIPADLPVEPADLLALPMARLAEAWIELSIALNAVNQAMGHETFYPFVLNGAVIEKMDAIRRLIVGSRLVEPRKVA</sequence>
<dbReference type="OrthoDB" id="256753at2"/>
<evidence type="ECO:0000259" key="1">
    <source>
        <dbReference type="Pfam" id="PF10005"/>
    </source>
</evidence>
<dbReference type="Proteomes" id="UP000244940">
    <property type="component" value="Unassembled WGS sequence"/>
</dbReference>
<evidence type="ECO:0000313" key="2">
    <source>
        <dbReference type="EMBL" id="PWE29488.1"/>
    </source>
</evidence>
<dbReference type="PIRSF" id="PIRSF012641">
    <property type="entry name" value="UCP012641"/>
    <property type="match status" value="1"/>
</dbReference>